<feature type="compositionally biased region" description="Basic and acidic residues" evidence="2">
    <location>
        <begin position="1052"/>
        <end position="1073"/>
    </location>
</feature>
<evidence type="ECO:0000256" key="2">
    <source>
        <dbReference type="SAM" id="MobiDB-lite"/>
    </source>
</evidence>
<keyword evidence="1" id="KW-0677">Repeat</keyword>
<proteinExistence type="predicted"/>
<dbReference type="Gene3D" id="3.40.50.300">
    <property type="entry name" value="P-loop containing nucleotide triphosphate hydrolases"/>
    <property type="match status" value="1"/>
</dbReference>
<evidence type="ECO:0000313" key="5">
    <source>
        <dbReference type="Proteomes" id="UP000799779"/>
    </source>
</evidence>
<dbReference type="InterPro" id="IPR027417">
    <property type="entry name" value="P-loop_NTPase"/>
</dbReference>
<sequence>MSSRMCRCLEHAYTHIFHFFQTTTRIFISSGKVKKALTVIGDLMWKPFDDRFADTMERLHSYRDLIRLELSLLIARSMNDAGRITAAEQAFAKEERVQAKMARDTIGKTASMTTETGNMLCQQRKEQSVQQIKQWLSAPDFAEVPIHAQNLREDGTANWIFDRSQFIRWKESEWEIKTALDQSTMGENGLWVYGNPGCGKTVLASHVLKEFQRDSQSNTSAGICYFFFASGNLKSSAIAAAYRSILTQLVHSHHDDGDLIDTFNFIMGGFGSSGSLQATSGDLEALIKLCLRRLPTYIIIDGLDECEDVNDFIKDLLWLSNNSPTKILLFGRTNIARMNRVFPGSLRLDMDRPTITEDVVVFLSSRVDAFIEDDLLPYGSNVSDLVECLAKGADGMFLWARLMINYLGSSVLTPFQRVRTIQSVIMPEGLDIMYRRISDLVAKAGRTHLQLARRILTWAAFATESITAEELNDVLTFKDSGVEGHKFRDIQETISVICGGLVECYRPWNSPPDSQEMIVRCIHLSVKEHFSPSVMPRIEEKTTALSLPAKPLAHLELLDSCLGYMKFYQPLIQPGGMVQAAGKFAKYASYKWPFHLSEAFYGGDPDIEPNIVEFSEKAESTLEDMTKFLEDPTANKSWIGMYYSYAQGRDYDSPSTQFLMNNFHWMSFTETQDLSYPRAPLLRNLKIILRDWIPDINRLCTEWGARLAAAPQIIWDEVPAFVNSKFLGISSSAIITSFGPTTLRGHNCSSKPLCTISKTAGNNQTTSVLTVWPSKVYEQCWESKDPDLRAFNYSPPYQDWSARYEVWQHEHTGRKIVDAIIPLCPIEISALLRQGYHLTVNDPSAWGISFPLAISTDLLSVVILRTIYSCSIDNNGALKRIESALVPMDFDPDISRKWETTFKKIPQDWYNYEFMFTADDQYLLFWDRHHYEKHTSFFGRMLAPTNTMAAFTVSRQPPLTVDFINKISLQRDIGFSQVKFHPYQPFITFVLEKEVHLWQFLNYQSNQLTVLAKQEENEDMTFSACGKFLILIGPRLSSPSVIPLPENLQDCDPSHVGDTHNTTDRDEKSERPPDGQTQSLLAPGQIVQFPSDLSFSNGQKGLITVSTGDAVTINLSLGSEEATYSLEIVSLPRWKGIEHVTPTMIMPRADEKSVKVVLNKFCEDEYSLSNPTDARLPVLIARDRSAIRLLTPSKSGQMDIRSILNSGSSGDVDSPAVKDGLHDTGEEDINLGVREKDESSEKALSKKYIGEGKKRRLSEETLSNHEVRKRITLPELIARNTPVDSILDDLLDHNASLFRTKERDSEMN</sequence>
<organism evidence="4 5">
    <name type="scientific">Amniculicola lignicola CBS 123094</name>
    <dbReference type="NCBI Taxonomy" id="1392246"/>
    <lineage>
        <taxon>Eukaryota</taxon>
        <taxon>Fungi</taxon>
        <taxon>Dikarya</taxon>
        <taxon>Ascomycota</taxon>
        <taxon>Pezizomycotina</taxon>
        <taxon>Dothideomycetes</taxon>
        <taxon>Pleosporomycetidae</taxon>
        <taxon>Pleosporales</taxon>
        <taxon>Amniculicolaceae</taxon>
        <taxon>Amniculicola</taxon>
    </lineage>
</organism>
<dbReference type="InterPro" id="IPR056884">
    <property type="entry name" value="NPHP3-like_N"/>
</dbReference>
<dbReference type="Pfam" id="PF24883">
    <property type="entry name" value="NPHP3_N"/>
    <property type="match status" value="1"/>
</dbReference>
<name>A0A6A5W1R5_9PLEO</name>
<dbReference type="SUPFAM" id="SSF52540">
    <property type="entry name" value="P-loop containing nucleoside triphosphate hydrolases"/>
    <property type="match status" value="1"/>
</dbReference>
<feature type="region of interest" description="Disordered" evidence="2">
    <location>
        <begin position="1043"/>
        <end position="1081"/>
    </location>
</feature>
<dbReference type="Proteomes" id="UP000799779">
    <property type="component" value="Unassembled WGS sequence"/>
</dbReference>
<feature type="domain" description="Nephrocystin 3-like N-terminal" evidence="3">
    <location>
        <begin position="155"/>
        <end position="332"/>
    </location>
</feature>
<evidence type="ECO:0000259" key="3">
    <source>
        <dbReference type="Pfam" id="PF24883"/>
    </source>
</evidence>
<evidence type="ECO:0000313" key="4">
    <source>
        <dbReference type="EMBL" id="KAF1994928.1"/>
    </source>
</evidence>
<dbReference type="EMBL" id="ML977649">
    <property type="protein sequence ID" value="KAF1994928.1"/>
    <property type="molecule type" value="Genomic_DNA"/>
</dbReference>
<keyword evidence="5" id="KW-1185">Reference proteome</keyword>
<protein>
    <recommendedName>
        <fullName evidence="3">Nephrocystin 3-like N-terminal domain-containing protein</fullName>
    </recommendedName>
</protein>
<dbReference type="OrthoDB" id="5389400at2759"/>
<reference evidence="4" key="1">
    <citation type="journal article" date="2020" name="Stud. Mycol.">
        <title>101 Dothideomycetes genomes: a test case for predicting lifestyles and emergence of pathogens.</title>
        <authorList>
            <person name="Haridas S."/>
            <person name="Albert R."/>
            <person name="Binder M."/>
            <person name="Bloem J."/>
            <person name="Labutti K."/>
            <person name="Salamov A."/>
            <person name="Andreopoulos B."/>
            <person name="Baker S."/>
            <person name="Barry K."/>
            <person name="Bills G."/>
            <person name="Bluhm B."/>
            <person name="Cannon C."/>
            <person name="Castanera R."/>
            <person name="Culley D."/>
            <person name="Daum C."/>
            <person name="Ezra D."/>
            <person name="Gonzalez J."/>
            <person name="Henrissat B."/>
            <person name="Kuo A."/>
            <person name="Liang C."/>
            <person name="Lipzen A."/>
            <person name="Lutzoni F."/>
            <person name="Magnuson J."/>
            <person name="Mondo S."/>
            <person name="Nolan M."/>
            <person name="Ohm R."/>
            <person name="Pangilinan J."/>
            <person name="Park H.-J."/>
            <person name="Ramirez L."/>
            <person name="Alfaro M."/>
            <person name="Sun H."/>
            <person name="Tritt A."/>
            <person name="Yoshinaga Y."/>
            <person name="Zwiers L.-H."/>
            <person name="Turgeon B."/>
            <person name="Goodwin S."/>
            <person name="Spatafora J."/>
            <person name="Crous P."/>
            <person name="Grigoriev I."/>
        </authorList>
    </citation>
    <scope>NUCLEOTIDE SEQUENCE</scope>
    <source>
        <strain evidence="4">CBS 123094</strain>
    </source>
</reference>
<dbReference type="PANTHER" id="PTHR10039:SF15">
    <property type="entry name" value="NACHT DOMAIN-CONTAINING PROTEIN"/>
    <property type="match status" value="1"/>
</dbReference>
<evidence type="ECO:0000256" key="1">
    <source>
        <dbReference type="ARBA" id="ARBA00022737"/>
    </source>
</evidence>
<gene>
    <name evidence="4" type="ORF">P154DRAFT_501082</name>
</gene>
<dbReference type="PANTHER" id="PTHR10039">
    <property type="entry name" value="AMELOGENIN"/>
    <property type="match status" value="1"/>
</dbReference>
<accession>A0A6A5W1R5</accession>